<dbReference type="HOGENOM" id="CLU_3223290_0_0_6"/>
<reference evidence="1 2" key="1">
    <citation type="submission" date="2012-06" db="EMBL/GenBank/DDBJ databases">
        <title>Complete sequence of Thiocystis violascens DSM 198.</title>
        <authorList>
            <consortium name="US DOE Joint Genome Institute"/>
            <person name="Lucas S."/>
            <person name="Han J."/>
            <person name="Lapidus A."/>
            <person name="Cheng J.-F."/>
            <person name="Goodwin L."/>
            <person name="Pitluck S."/>
            <person name="Peters L."/>
            <person name="Ovchinnikova G."/>
            <person name="Teshima H."/>
            <person name="Detter J.C."/>
            <person name="Han C."/>
            <person name="Tapia R."/>
            <person name="Land M."/>
            <person name="Hauser L."/>
            <person name="Kyrpides N."/>
            <person name="Ivanova N."/>
            <person name="Pagani I."/>
            <person name="Vogl K."/>
            <person name="Liu Z."/>
            <person name="Frigaard N.-U."/>
            <person name="Bryant D."/>
            <person name="Woyke T."/>
        </authorList>
    </citation>
    <scope>NUCLEOTIDE SEQUENCE [LARGE SCALE GENOMIC DNA]</scope>
    <source>
        <strain evidence="2">ATCC 17096 / DSM 198 / 6111</strain>
    </source>
</reference>
<dbReference type="EMBL" id="CP003154">
    <property type="protein sequence ID" value="AFL73902.1"/>
    <property type="molecule type" value="Genomic_DNA"/>
</dbReference>
<gene>
    <name evidence="1" type="ordered locus">Thivi_1943</name>
</gene>
<accession>I3YA84</accession>
<evidence type="ECO:0000313" key="2">
    <source>
        <dbReference type="Proteomes" id="UP000006062"/>
    </source>
</evidence>
<name>I3YA84_THIV6</name>
<organism evidence="1 2">
    <name type="scientific">Thiocystis violascens (strain ATCC 17096 / DSM 198 / 6111)</name>
    <name type="common">Chromatium violascens</name>
    <dbReference type="NCBI Taxonomy" id="765911"/>
    <lineage>
        <taxon>Bacteria</taxon>
        <taxon>Pseudomonadati</taxon>
        <taxon>Pseudomonadota</taxon>
        <taxon>Gammaproteobacteria</taxon>
        <taxon>Chromatiales</taxon>
        <taxon>Chromatiaceae</taxon>
        <taxon>Thiocystis</taxon>
    </lineage>
</organism>
<keyword evidence="2" id="KW-1185">Reference proteome</keyword>
<sequence>MLLYFYRKWPVREVGWRWLGRGGFFKGWIIGLGWKVGKGWAGNP</sequence>
<evidence type="ECO:0000313" key="1">
    <source>
        <dbReference type="EMBL" id="AFL73902.1"/>
    </source>
</evidence>
<protein>
    <submittedName>
        <fullName evidence="1">Uncharacterized protein</fullName>
    </submittedName>
</protein>
<dbReference type="KEGG" id="tvi:Thivi_1943"/>
<dbReference type="Proteomes" id="UP000006062">
    <property type="component" value="Chromosome"/>
</dbReference>
<dbReference type="AlphaFoldDB" id="I3YA84"/>
<proteinExistence type="predicted"/>